<evidence type="ECO:0000313" key="2">
    <source>
        <dbReference type="EMBL" id="TFK20800.1"/>
    </source>
</evidence>
<keyword evidence="1" id="KW-0472">Membrane</keyword>
<evidence type="ECO:0000256" key="1">
    <source>
        <dbReference type="SAM" id="Phobius"/>
    </source>
</evidence>
<name>A0A5C3KKN6_COPMA</name>
<keyword evidence="3" id="KW-1185">Reference proteome</keyword>
<accession>A0A5C3KKN6</accession>
<protein>
    <submittedName>
        <fullName evidence="2">Uncharacterized protein</fullName>
    </submittedName>
</protein>
<organism evidence="2 3">
    <name type="scientific">Coprinopsis marcescibilis</name>
    <name type="common">Agaric fungus</name>
    <name type="synonym">Psathyrella marcescibilis</name>
    <dbReference type="NCBI Taxonomy" id="230819"/>
    <lineage>
        <taxon>Eukaryota</taxon>
        <taxon>Fungi</taxon>
        <taxon>Dikarya</taxon>
        <taxon>Basidiomycota</taxon>
        <taxon>Agaricomycotina</taxon>
        <taxon>Agaricomycetes</taxon>
        <taxon>Agaricomycetidae</taxon>
        <taxon>Agaricales</taxon>
        <taxon>Agaricineae</taxon>
        <taxon>Psathyrellaceae</taxon>
        <taxon>Coprinopsis</taxon>
    </lineage>
</organism>
<dbReference type="AlphaFoldDB" id="A0A5C3KKN6"/>
<evidence type="ECO:0000313" key="3">
    <source>
        <dbReference type="Proteomes" id="UP000307440"/>
    </source>
</evidence>
<feature type="transmembrane region" description="Helical" evidence="1">
    <location>
        <begin position="71"/>
        <end position="89"/>
    </location>
</feature>
<keyword evidence="1" id="KW-1133">Transmembrane helix</keyword>
<sequence>MRTEEWYKRQRATVDSSSAGLTLPFIYTPKLPVELPISTTNKTLRLSTTLNSNPQLNFYLPHKSEMAKISFTNFAVVLLLASGAVVSAAPCGRGGSHHSAGASRSLATGETDLETRFFGPLLRIIPKVVKTVTRGAGAVQQDRQQPRSLEDAEELEARFWSHRQIGVNGGPPPQFGANHPRSVEDADELEVRSWRLNRGLVNGGITGQHRRSVEDLEDLKARSIFTKRLTFLRRLRKMKIGAGGRGRASNKLRSQQARAYIDDEIMDVFEREPSWDELD</sequence>
<reference evidence="2 3" key="1">
    <citation type="journal article" date="2019" name="Nat. Ecol. Evol.">
        <title>Megaphylogeny resolves global patterns of mushroom evolution.</title>
        <authorList>
            <person name="Varga T."/>
            <person name="Krizsan K."/>
            <person name="Foldi C."/>
            <person name="Dima B."/>
            <person name="Sanchez-Garcia M."/>
            <person name="Sanchez-Ramirez S."/>
            <person name="Szollosi G.J."/>
            <person name="Szarkandi J.G."/>
            <person name="Papp V."/>
            <person name="Albert L."/>
            <person name="Andreopoulos W."/>
            <person name="Angelini C."/>
            <person name="Antonin V."/>
            <person name="Barry K.W."/>
            <person name="Bougher N.L."/>
            <person name="Buchanan P."/>
            <person name="Buyck B."/>
            <person name="Bense V."/>
            <person name="Catcheside P."/>
            <person name="Chovatia M."/>
            <person name="Cooper J."/>
            <person name="Damon W."/>
            <person name="Desjardin D."/>
            <person name="Finy P."/>
            <person name="Geml J."/>
            <person name="Haridas S."/>
            <person name="Hughes K."/>
            <person name="Justo A."/>
            <person name="Karasinski D."/>
            <person name="Kautmanova I."/>
            <person name="Kiss B."/>
            <person name="Kocsube S."/>
            <person name="Kotiranta H."/>
            <person name="LaButti K.M."/>
            <person name="Lechner B.E."/>
            <person name="Liimatainen K."/>
            <person name="Lipzen A."/>
            <person name="Lukacs Z."/>
            <person name="Mihaltcheva S."/>
            <person name="Morgado L.N."/>
            <person name="Niskanen T."/>
            <person name="Noordeloos M.E."/>
            <person name="Ohm R.A."/>
            <person name="Ortiz-Santana B."/>
            <person name="Ovrebo C."/>
            <person name="Racz N."/>
            <person name="Riley R."/>
            <person name="Savchenko A."/>
            <person name="Shiryaev A."/>
            <person name="Soop K."/>
            <person name="Spirin V."/>
            <person name="Szebenyi C."/>
            <person name="Tomsovsky M."/>
            <person name="Tulloss R.E."/>
            <person name="Uehling J."/>
            <person name="Grigoriev I.V."/>
            <person name="Vagvolgyi C."/>
            <person name="Papp T."/>
            <person name="Martin F.M."/>
            <person name="Miettinen O."/>
            <person name="Hibbett D.S."/>
            <person name="Nagy L.G."/>
        </authorList>
    </citation>
    <scope>NUCLEOTIDE SEQUENCE [LARGE SCALE GENOMIC DNA]</scope>
    <source>
        <strain evidence="2 3">CBS 121175</strain>
    </source>
</reference>
<keyword evidence="1" id="KW-0812">Transmembrane</keyword>
<dbReference type="Proteomes" id="UP000307440">
    <property type="component" value="Unassembled WGS sequence"/>
</dbReference>
<proteinExistence type="predicted"/>
<dbReference type="EMBL" id="ML210287">
    <property type="protein sequence ID" value="TFK20800.1"/>
    <property type="molecule type" value="Genomic_DNA"/>
</dbReference>
<gene>
    <name evidence="2" type="ORF">FA15DRAFT_707759</name>
</gene>